<dbReference type="GeneID" id="54580069"/>
<dbReference type="Proteomes" id="UP000800094">
    <property type="component" value="Unassembled WGS sequence"/>
</dbReference>
<protein>
    <submittedName>
        <fullName evidence="3">Uncharacterized protein</fullName>
    </submittedName>
</protein>
<keyword evidence="2" id="KW-0732">Signal</keyword>
<dbReference type="AlphaFoldDB" id="A0A6A6INZ8"/>
<proteinExistence type="predicted"/>
<gene>
    <name evidence="3" type="ORF">BU26DRAFT_504048</name>
</gene>
<accession>A0A6A6INZ8</accession>
<feature type="region of interest" description="Disordered" evidence="1">
    <location>
        <begin position="23"/>
        <end position="42"/>
    </location>
</feature>
<name>A0A6A6INZ8_9PLEO</name>
<reference evidence="3" key="1">
    <citation type="journal article" date="2020" name="Stud. Mycol.">
        <title>101 Dothideomycetes genomes: a test case for predicting lifestyles and emergence of pathogens.</title>
        <authorList>
            <person name="Haridas S."/>
            <person name="Albert R."/>
            <person name="Binder M."/>
            <person name="Bloem J."/>
            <person name="Labutti K."/>
            <person name="Salamov A."/>
            <person name="Andreopoulos B."/>
            <person name="Baker S."/>
            <person name="Barry K."/>
            <person name="Bills G."/>
            <person name="Bluhm B."/>
            <person name="Cannon C."/>
            <person name="Castanera R."/>
            <person name="Culley D."/>
            <person name="Daum C."/>
            <person name="Ezra D."/>
            <person name="Gonzalez J."/>
            <person name="Henrissat B."/>
            <person name="Kuo A."/>
            <person name="Liang C."/>
            <person name="Lipzen A."/>
            <person name="Lutzoni F."/>
            <person name="Magnuson J."/>
            <person name="Mondo S."/>
            <person name="Nolan M."/>
            <person name="Ohm R."/>
            <person name="Pangilinan J."/>
            <person name="Park H.-J."/>
            <person name="Ramirez L."/>
            <person name="Alfaro M."/>
            <person name="Sun H."/>
            <person name="Tritt A."/>
            <person name="Yoshinaga Y."/>
            <person name="Zwiers L.-H."/>
            <person name="Turgeon B."/>
            <person name="Goodwin S."/>
            <person name="Spatafora J."/>
            <person name="Crous P."/>
            <person name="Grigoriev I."/>
        </authorList>
    </citation>
    <scope>NUCLEOTIDE SEQUENCE</scope>
    <source>
        <strain evidence="3">CBS 122368</strain>
    </source>
</reference>
<dbReference type="RefSeq" id="XP_033686556.1">
    <property type="nucleotide sequence ID" value="XM_033826739.1"/>
</dbReference>
<feature type="signal peptide" evidence="2">
    <location>
        <begin position="1"/>
        <end position="21"/>
    </location>
</feature>
<sequence>MGGRCAAWRFLLLGARCTLHSTVPYQQRPPGRTSQAVSGDCESNVEIGARSRGGRRVERVRRKAEKKSERDGTKGEAGGAVWLQLLLGTGGRDFLKPLGSRFRKCAKQQSRRRSVARRLGAMEPCAGGVRRRKRLAGCSYLHILDAFQRLRAGLAEMATRLPVRDATVCVVDPSDPQKHGDSETRAITSYCTLRSSASPRTLHSRQPDAPLLLASQGAGSSRAPGLQGRAVRAAAEEVRQAETKRARRNF</sequence>
<keyword evidence="4" id="KW-1185">Reference proteome</keyword>
<feature type="compositionally biased region" description="Basic residues" evidence="1">
    <location>
        <begin position="52"/>
        <end position="65"/>
    </location>
</feature>
<evidence type="ECO:0000256" key="2">
    <source>
        <dbReference type="SAM" id="SignalP"/>
    </source>
</evidence>
<dbReference type="EMBL" id="ML987193">
    <property type="protein sequence ID" value="KAF2251552.1"/>
    <property type="molecule type" value="Genomic_DNA"/>
</dbReference>
<feature type="compositionally biased region" description="Basic and acidic residues" evidence="1">
    <location>
        <begin position="234"/>
        <end position="244"/>
    </location>
</feature>
<evidence type="ECO:0000313" key="4">
    <source>
        <dbReference type="Proteomes" id="UP000800094"/>
    </source>
</evidence>
<feature type="chain" id="PRO_5025613558" evidence="2">
    <location>
        <begin position="22"/>
        <end position="250"/>
    </location>
</feature>
<feature type="region of interest" description="Disordered" evidence="1">
    <location>
        <begin position="215"/>
        <end position="250"/>
    </location>
</feature>
<evidence type="ECO:0000256" key="1">
    <source>
        <dbReference type="SAM" id="MobiDB-lite"/>
    </source>
</evidence>
<evidence type="ECO:0000313" key="3">
    <source>
        <dbReference type="EMBL" id="KAF2251552.1"/>
    </source>
</evidence>
<feature type="region of interest" description="Disordered" evidence="1">
    <location>
        <begin position="48"/>
        <end position="75"/>
    </location>
</feature>
<organism evidence="3 4">
    <name type="scientific">Trematosphaeria pertusa</name>
    <dbReference type="NCBI Taxonomy" id="390896"/>
    <lineage>
        <taxon>Eukaryota</taxon>
        <taxon>Fungi</taxon>
        <taxon>Dikarya</taxon>
        <taxon>Ascomycota</taxon>
        <taxon>Pezizomycotina</taxon>
        <taxon>Dothideomycetes</taxon>
        <taxon>Pleosporomycetidae</taxon>
        <taxon>Pleosporales</taxon>
        <taxon>Massarineae</taxon>
        <taxon>Trematosphaeriaceae</taxon>
        <taxon>Trematosphaeria</taxon>
    </lineage>
</organism>